<name>A0ABN1LMN9_9ALTE</name>
<evidence type="ECO:0000313" key="1">
    <source>
        <dbReference type="EMBL" id="GAA0857943.1"/>
    </source>
</evidence>
<accession>A0ABN1LMN9</accession>
<dbReference type="EMBL" id="BAAAFD010000007">
    <property type="protein sequence ID" value="GAA0857943.1"/>
    <property type="molecule type" value="Genomic_DNA"/>
</dbReference>
<reference evidence="1 2" key="1">
    <citation type="journal article" date="2019" name="Int. J. Syst. Evol. Microbiol.">
        <title>The Global Catalogue of Microorganisms (GCM) 10K type strain sequencing project: providing services to taxonomists for standard genome sequencing and annotation.</title>
        <authorList>
            <consortium name="The Broad Institute Genomics Platform"/>
            <consortium name="The Broad Institute Genome Sequencing Center for Infectious Disease"/>
            <person name="Wu L."/>
            <person name="Ma J."/>
        </authorList>
    </citation>
    <scope>NUCLEOTIDE SEQUENCE [LARGE SCALE GENOMIC DNA]</scope>
    <source>
        <strain evidence="1 2">JCM 15896</strain>
    </source>
</reference>
<protein>
    <submittedName>
        <fullName evidence="1">Nucleotidyltransferase family protein</fullName>
    </submittedName>
</protein>
<dbReference type="Proteomes" id="UP001500359">
    <property type="component" value="Unassembled WGS sequence"/>
</dbReference>
<dbReference type="RefSeq" id="WP_343860590.1">
    <property type="nucleotide sequence ID" value="NZ_BAAAFD010000007.1"/>
</dbReference>
<gene>
    <name evidence="1" type="ORF">GCM10009114_25690</name>
</gene>
<proteinExistence type="predicted"/>
<dbReference type="InterPro" id="IPR039498">
    <property type="entry name" value="NTP_transf_5"/>
</dbReference>
<dbReference type="Pfam" id="PF14907">
    <property type="entry name" value="NTP_transf_5"/>
    <property type="match status" value="1"/>
</dbReference>
<organism evidence="1 2">
    <name type="scientific">Aliiglaciecola litoralis</name>
    <dbReference type="NCBI Taxonomy" id="582857"/>
    <lineage>
        <taxon>Bacteria</taxon>
        <taxon>Pseudomonadati</taxon>
        <taxon>Pseudomonadota</taxon>
        <taxon>Gammaproteobacteria</taxon>
        <taxon>Alteromonadales</taxon>
        <taxon>Alteromonadaceae</taxon>
        <taxon>Aliiglaciecola</taxon>
    </lineage>
</organism>
<evidence type="ECO:0000313" key="2">
    <source>
        <dbReference type="Proteomes" id="UP001500359"/>
    </source>
</evidence>
<keyword evidence="2" id="KW-1185">Reference proteome</keyword>
<sequence>MITTESIFELLLKPQVGLNYTLKQWQEMLFVLREAKLVASLYNSAMRHNCYQAYPDFIQQHLNSACVYAQRQALQIRFEAVELCKLLEEIDVTAIFLKGAGYTLRDSINSRGRICSDLDLLVNKQDIARAEAHLKLKRWKSQHLTDYDEQYYRQWAHEIPPLIHINRSTVVDMHHNLYPPISGRAVDIACFISSREKTQSGCFVLDPASTVMHSIIHMFANEDSSSWTRDLLDITLLVDEFQDSGFWQQLIHLAKQTKFEFEFISCLHALAHYSAIEFPIEVANYMKQRNLTGSDRWLVENVIIPAIAPEHDHVVTKRIAFAKMMVYLRGHWIKMPAAILCKHFAVKTFLSLRDKLFGKHHFDPKLPKNPNW</sequence>
<comment type="caution">
    <text evidence="1">The sequence shown here is derived from an EMBL/GenBank/DDBJ whole genome shotgun (WGS) entry which is preliminary data.</text>
</comment>